<dbReference type="InterPro" id="IPR036525">
    <property type="entry name" value="Tubulin/FtsZ_GTPase_sf"/>
</dbReference>
<dbReference type="InterPro" id="IPR003008">
    <property type="entry name" value="Tubulin_FtsZ_GTPase"/>
</dbReference>
<dbReference type="InterPro" id="IPR017975">
    <property type="entry name" value="Tubulin_CS"/>
</dbReference>
<evidence type="ECO:0000256" key="4">
    <source>
        <dbReference type="ARBA" id="ARBA00023134"/>
    </source>
</evidence>
<evidence type="ECO:0000256" key="1">
    <source>
        <dbReference type="ARBA" id="ARBA00009636"/>
    </source>
</evidence>
<dbReference type="GO" id="GO:0007017">
    <property type="term" value="P:microtubule-based process"/>
    <property type="evidence" value="ECO:0007669"/>
    <property type="project" value="InterPro"/>
</dbReference>
<keyword evidence="4" id="KW-0342">GTP-binding</keyword>
<dbReference type="AlphaFoldDB" id="A0AAD5LJH2"/>
<dbReference type="Pfam" id="PF00091">
    <property type="entry name" value="Tubulin"/>
    <property type="match status" value="2"/>
</dbReference>
<keyword evidence="3" id="KW-0547">Nucleotide-binding</keyword>
<dbReference type="Proteomes" id="UP001209570">
    <property type="component" value="Unassembled WGS sequence"/>
</dbReference>
<dbReference type="SUPFAM" id="SSF52490">
    <property type="entry name" value="Tubulin nucleotide-binding domain-like"/>
    <property type="match status" value="1"/>
</dbReference>
<evidence type="ECO:0000313" key="6">
    <source>
        <dbReference type="EMBL" id="KAJ0403167.1"/>
    </source>
</evidence>
<dbReference type="Gene3D" id="3.40.50.1440">
    <property type="entry name" value="Tubulin/FtsZ, GTPase domain"/>
    <property type="match status" value="1"/>
</dbReference>
<evidence type="ECO:0000256" key="2">
    <source>
        <dbReference type="ARBA" id="ARBA00022701"/>
    </source>
</evidence>
<gene>
    <name evidence="6" type="ORF">P43SY_005161</name>
</gene>
<keyword evidence="2" id="KW-0493">Microtubule</keyword>
<name>A0AAD5LJH2_PYTIN</name>
<organism evidence="6 7">
    <name type="scientific">Pythium insidiosum</name>
    <name type="common">Pythiosis disease agent</name>
    <dbReference type="NCBI Taxonomy" id="114742"/>
    <lineage>
        <taxon>Eukaryota</taxon>
        <taxon>Sar</taxon>
        <taxon>Stramenopiles</taxon>
        <taxon>Oomycota</taxon>
        <taxon>Peronosporomycetes</taxon>
        <taxon>Pythiales</taxon>
        <taxon>Pythiaceae</taxon>
        <taxon>Pythium</taxon>
    </lineage>
</organism>
<comment type="similarity">
    <text evidence="1">Belongs to the tubulin family.</text>
</comment>
<dbReference type="SMART" id="SM00864">
    <property type="entry name" value="Tubulin"/>
    <property type="match status" value="1"/>
</dbReference>
<dbReference type="PRINTS" id="PR01161">
    <property type="entry name" value="TUBULIN"/>
</dbReference>
<dbReference type="PANTHER" id="PTHR11588">
    <property type="entry name" value="TUBULIN"/>
    <property type="match status" value="1"/>
</dbReference>
<dbReference type="InterPro" id="IPR000217">
    <property type="entry name" value="Tubulin"/>
</dbReference>
<evidence type="ECO:0000259" key="5">
    <source>
        <dbReference type="SMART" id="SM00864"/>
    </source>
</evidence>
<dbReference type="GO" id="GO:0005525">
    <property type="term" value="F:GTP binding"/>
    <property type="evidence" value="ECO:0007669"/>
    <property type="project" value="UniProtKB-KW"/>
</dbReference>
<evidence type="ECO:0000313" key="7">
    <source>
        <dbReference type="Proteomes" id="UP001209570"/>
    </source>
</evidence>
<keyword evidence="7" id="KW-1185">Reference proteome</keyword>
<feature type="domain" description="Tubulin/FtsZ GTPase" evidence="5">
    <location>
        <begin position="52"/>
        <end position="304"/>
    </location>
</feature>
<protein>
    <recommendedName>
        <fullName evidence="5">Tubulin/FtsZ GTPase domain-containing protein</fullName>
    </recommendedName>
</protein>
<dbReference type="PRINTS" id="PR01519">
    <property type="entry name" value="EPSLNTUBULIN"/>
</dbReference>
<reference evidence="6" key="1">
    <citation type="submission" date="2021-12" db="EMBL/GenBank/DDBJ databases">
        <title>Prjna785345.</title>
        <authorList>
            <person name="Rujirawat T."/>
            <person name="Krajaejun T."/>
        </authorList>
    </citation>
    <scope>NUCLEOTIDE SEQUENCE</scope>
    <source>
        <strain evidence="6">Pi057C3</strain>
    </source>
</reference>
<dbReference type="PROSITE" id="PS00227">
    <property type="entry name" value="TUBULIN"/>
    <property type="match status" value="1"/>
</dbReference>
<accession>A0AAD5LJH2</accession>
<sequence>MQGAGGSVVYLHVGQCGNQVGDAFWRLADAQCASASPARAAAASSRWQRQLRGQFFHGAAATARCILVDTEPKVVRAVQRSLSAAHAHTEHAGRGNNWAMGYNFQQHRRNVVPSKTMAPTVAEQRRALRRGHDTMGLVGEPSDRRELVELVMESLRVEIEALDRYEGTMLMHSLGGGTGAGLGCRLLETMRDTYPRAYLTTLSVAPSRQSGDTPLQNYNALFTLQHLQAHADCVILKENDDLLRAATRWKTLRSKGSDAFGNRAPTGADSPDQQLQHARVSVHELNSLIASDVAGFVFPLVTSIQGSAKGVKAVDAFKMGRLVHDCCPMPTAKFVDMRTGGKHQSDRQTLLPDAKRGAQAIAPHMTFDDDDDVAFLCLASSEPREPIQRISRQMVVAQECEDRESPLLLLIADECSPSHEVKTLLQPGADTTCCDVALSREDTGRFPSWEAFDVARKAHCEKTHTMYVCRNTVKVEVANKRRRLQVPESWVYDRKVFVCTHGYKRVSRSNGLRPRQKARFTGCRARFTAAIANEIIDGKDVLCIKIVNQVIVRCPLKD</sequence>
<evidence type="ECO:0000256" key="3">
    <source>
        <dbReference type="ARBA" id="ARBA00022741"/>
    </source>
</evidence>
<dbReference type="EMBL" id="JAKCXM010000087">
    <property type="protein sequence ID" value="KAJ0403167.1"/>
    <property type="molecule type" value="Genomic_DNA"/>
</dbReference>
<proteinExistence type="inferred from homology"/>
<dbReference type="GO" id="GO:0005874">
    <property type="term" value="C:microtubule"/>
    <property type="evidence" value="ECO:0007669"/>
    <property type="project" value="UniProtKB-KW"/>
</dbReference>
<comment type="caution">
    <text evidence="6">The sequence shown here is derived from an EMBL/GenBank/DDBJ whole genome shotgun (WGS) entry which is preliminary data.</text>
</comment>
<dbReference type="InterPro" id="IPR004057">
    <property type="entry name" value="Epsilon_tubulin"/>
</dbReference>